<dbReference type="STRING" id="6526.A0A2C9KQM9"/>
<evidence type="ECO:0000256" key="7">
    <source>
        <dbReference type="SAM" id="MobiDB-lite"/>
    </source>
</evidence>
<feature type="domain" description="BHLH" evidence="9">
    <location>
        <begin position="11"/>
        <end position="64"/>
    </location>
</feature>
<dbReference type="VEuPathDB" id="VectorBase:BGLB022419"/>
<dbReference type="AlphaFoldDB" id="A0A2C9KQM9"/>
<dbReference type="PANTHER" id="PTHR23043">
    <property type="entry name" value="HYPOXIA-INDUCIBLE FACTOR 1 ALPHA"/>
    <property type="match status" value="1"/>
</dbReference>
<name>A0A2C9KQM9_BIOGL</name>
<feature type="region of interest" description="Disordered" evidence="7">
    <location>
        <begin position="453"/>
        <end position="486"/>
    </location>
</feature>
<evidence type="ECO:0000259" key="9">
    <source>
        <dbReference type="PROSITE" id="PS50888"/>
    </source>
</evidence>
<evidence type="ECO:0000256" key="1">
    <source>
        <dbReference type="ARBA" id="ARBA00004123"/>
    </source>
</evidence>
<dbReference type="InterPro" id="IPR036638">
    <property type="entry name" value="HLH_DNA-bd_sf"/>
</dbReference>
<gene>
    <name evidence="10" type="primary">106060393</name>
</gene>
<evidence type="ECO:0000256" key="5">
    <source>
        <dbReference type="ARBA" id="ARBA00023163"/>
    </source>
</evidence>
<dbReference type="InterPro" id="IPR001610">
    <property type="entry name" value="PAC"/>
</dbReference>
<dbReference type="KEGG" id="bgt:106060393"/>
<dbReference type="InterPro" id="IPR035965">
    <property type="entry name" value="PAS-like_dom_sf"/>
</dbReference>
<dbReference type="Pfam" id="PF14598">
    <property type="entry name" value="PAS_11"/>
    <property type="match status" value="1"/>
</dbReference>
<dbReference type="SUPFAM" id="SSF55785">
    <property type="entry name" value="PYP-like sensor domain (PAS domain)"/>
    <property type="match status" value="2"/>
</dbReference>
<sequence length="906" mass="101806">MSPVEDLTLLDFDRSNKGASKQRRDQINAEIATMRELLPLPESSRQRLSQLQIMSLTCVYIRKCNVLHKLFRTKSLETSLPEALDFFQALTGFLLVTTREGKLLYISENVTDFLGHSMVDMKTQGDSLYDIVDKRDHTTVRSQLQQGCNMEDKRSLSDVSFFCRMNMSRTLKRQSGFGDVKVMHVRGHFIGTGATEPGCPVDSQCVFMATCSPLITPDLKENLVQNNTMVFKTVHQLDMTYYEVTKTAEYHLGMSSEELYKKSWYSMLYPEDIHEAKEKHLQLIRSNHEMGCMMTVRMLKADGSVFWVNLVMHVRQASLAQNDEPLIVCINQVIDAQEAFQIKVQGHMLPMFPSRPHEMWGNHFPTVLPSGQEPPSGHWVQKMSPVSIPSYQSNIPSYIGQSGQPSMYSSGMSVLNNCGIDQSHHHDLNSMISSSSLDQTDQLKARLKRKIQGPHSNTCKPTKIPRTNWSVDRSGGGNGFPESDQSLPMMEQYSHAPMTEGHSDFSGQQMIAVPPRYRIGGLMTAKSSHKFYDCQGMVSSMGTMFSSEQVVPDVHLPESYLTPDPSPISSPEPSCMTVKTEVMDSDARSEPVKTSQEILKALEKLAAQPQELRLSSVPTEIPIVPQTKQMRKELPVFDAFDIDNFFDALKMPDAQSKASPKLEALPLKKEIKVELPEESISAENIPNFAALKEEQPCMSPPYFVPASVDRPQPQAPSMFLSSAISETYYEPADRVSFNPDISANENQHPPLTKSSKDLVLVPQPKFMSSQEKIDDLLSYFSDDGSDVSSLHTDSSSFYLDRSATQDFLDDTFYQKSYHMDQYNSYQRQMDHQLSPLSSSSSLSGEDDIALEEDHSTDMLETALGENPSTNSFKDGDVLCMHDEFKLDFSDFFPASEGSLDLIKNGQ</sequence>
<dbReference type="NCBIfam" id="TIGR00229">
    <property type="entry name" value="sensory_box"/>
    <property type="match status" value="1"/>
</dbReference>
<evidence type="ECO:0000256" key="6">
    <source>
        <dbReference type="ARBA" id="ARBA00023242"/>
    </source>
</evidence>
<dbReference type="SMART" id="SM00091">
    <property type="entry name" value="PAS"/>
    <property type="match status" value="2"/>
</dbReference>
<organism evidence="10 11">
    <name type="scientific">Biomphalaria glabrata</name>
    <name type="common">Bloodfluke planorb</name>
    <name type="synonym">Freshwater snail</name>
    <dbReference type="NCBI Taxonomy" id="6526"/>
    <lineage>
        <taxon>Eukaryota</taxon>
        <taxon>Metazoa</taxon>
        <taxon>Spiralia</taxon>
        <taxon>Lophotrochozoa</taxon>
        <taxon>Mollusca</taxon>
        <taxon>Gastropoda</taxon>
        <taxon>Heterobranchia</taxon>
        <taxon>Euthyneura</taxon>
        <taxon>Panpulmonata</taxon>
        <taxon>Hygrophila</taxon>
        <taxon>Lymnaeoidea</taxon>
        <taxon>Planorbidae</taxon>
        <taxon>Biomphalaria</taxon>
    </lineage>
</organism>
<dbReference type="SUPFAM" id="SSF47459">
    <property type="entry name" value="HLH, helix-loop-helix DNA-binding domain"/>
    <property type="match status" value="1"/>
</dbReference>
<proteinExistence type="predicted"/>
<comment type="subcellular location">
    <subcellularLocation>
        <location evidence="1">Nucleus</location>
    </subcellularLocation>
</comment>
<dbReference type="OrthoDB" id="9978016at2759"/>
<evidence type="ECO:0000256" key="3">
    <source>
        <dbReference type="ARBA" id="ARBA00023015"/>
    </source>
</evidence>
<dbReference type="GO" id="GO:0000977">
    <property type="term" value="F:RNA polymerase II transcription regulatory region sequence-specific DNA binding"/>
    <property type="evidence" value="ECO:0007669"/>
    <property type="project" value="TreeGrafter"/>
</dbReference>
<keyword evidence="2" id="KW-0677">Repeat</keyword>
<feature type="compositionally biased region" description="Polar residues" evidence="7">
    <location>
        <begin position="454"/>
        <end position="471"/>
    </location>
</feature>
<evidence type="ECO:0000313" key="10">
    <source>
        <dbReference type="EnsemblMetazoa" id="BGLB022419-PA"/>
    </source>
</evidence>
<evidence type="ECO:0000313" key="11">
    <source>
        <dbReference type="Proteomes" id="UP000076420"/>
    </source>
</evidence>
<evidence type="ECO:0000256" key="2">
    <source>
        <dbReference type="ARBA" id="ARBA00022737"/>
    </source>
</evidence>
<dbReference type="CDD" id="cd00130">
    <property type="entry name" value="PAS"/>
    <property type="match status" value="2"/>
</dbReference>
<dbReference type="PROSITE" id="PS50888">
    <property type="entry name" value="BHLH"/>
    <property type="match status" value="1"/>
</dbReference>
<keyword evidence="5" id="KW-0804">Transcription</keyword>
<dbReference type="PANTHER" id="PTHR23043:SF39">
    <property type="entry name" value="DYSFUSION, ISOFORM D"/>
    <property type="match status" value="1"/>
</dbReference>
<protein>
    <submittedName>
        <fullName evidence="10">Uncharacterized protein</fullName>
    </submittedName>
</protein>
<dbReference type="Proteomes" id="UP000076420">
    <property type="component" value="Unassembled WGS sequence"/>
</dbReference>
<dbReference type="EnsemblMetazoa" id="BGLB022419-RA">
    <property type="protein sequence ID" value="BGLB022419-PA"/>
    <property type="gene ID" value="BGLB022419"/>
</dbReference>
<dbReference type="InterPro" id="IPR011598">
    <property type="entry name" value="bHLH_dom"/>
</dbReference>
<dbReference type="CDD" id="cd19697">
    <property type="entry name" value="bHLH-PAS_NPAS4_PASD10"/>
    <property type="match status" value="1"/>
</dbReference>
<accession>A0A2C9KQM9</accession>
<dbReference type="Gene3D" id="4.10.280.10">
    <property type="entry name" value="Helix-loop-helix DNA-binding domain"/>
    <property type="match status" value="1"/>
</dbReference>
<evidence type="ECO:0000256" key="4">
    <source>
        <dbReference type="ARBA" id="ARBA00023125"/>
    </source>
</evidence>
<dbReference type="Pfam" id="PF23183">
    <property type="entry name" value="bHLH_NPAS4"/>
    <property type="match status" value="1"/>
</dbReference>
<dbReference type="Gene3D" id="3.30.450.20">
    <property type="entry name" value="PAS domain"/>
    <property type="match status" value="2"/>
</dbReference>
<dbReference type="InterPro" id="IPR000014">
    <property type="entry name" value="PAS"/>
</dbReference>
<dbReference type="GO" id="GO:0000981">
    <property type="term" value="F:DNA-binding transcription factor activity, RNA polymerase II-specific"/>
    <property type="evidence" value="ECO:0007669"/>
    <property type="project" value="TreeGrafter"/>
</dbReference>
<keyword evidence="4" id="KW-0238">DNA-binding</keyword>
<dbReference type="SMART" id="SM00086">
    <property type="entry name" value="PAC"/>
    <property type="match status" value="1"/>
</dbReference>
<reference evidence="10" key="1">
    <citation type="submission" date="2020-05" db="UniProtKB">
        <authorList>
            <consortium name="EnsemblMetazoa"/>
        </authorList>
    </citation>
    <scope>IDENTIFICATION</scope>
    <source>
        <strain evidence="10">BB02</strain>
    </source>
</reference>
<keyword evidence="6" id="KW-0539">Nucleus</keyword>
<dbReference type="RefSeq" id="XP_013073689.2">
    <property type="nucleotide sequence ID" value="XM_013218235.2"/>
</dbReference>
<dbReference type="InterPro" id="IPR056192">
    <property type="entry name" value="bHLH_NPAS4"/>
</dbReference>
<evidence type="ECO:0000259" key="8">
    <source>
        <dbReference type="PROSITE" id="PS50112"/>
    </source>
</evidence>
<dbReference type="PROSITE" id="PS50112">
    <property type="entry name" value="PAS"/>
    <property type="match status" value="1"/>
</dbReference>
<keyword evidence="3" id="KW-0805">Transcription regulation</keyword>
<dbReference type="GO" id="GO:0005634">
    <property type="term" value="C:nucleus"/>
    <property type="evidence" value="ECO:0007669"/>
    <property type="project" value="UniProtKB-SubCell"/>
</dbReference>
<dbReference type="VEuPathDB" id="VectorBase:BGLAX_036973"/>
<feature type="domain" description="PAS" evidence="8">
    <location>
        <begin position="76"/>
        <end position="151"/>
    </location>
</feature>
<dbReference type="GO" id="GO:0046983">
    <property type="term" value="F:protein dimerization activity"/>
    <property type="evidence" value="ECO:0007669"/>
    <property type="project" value="InterPro"/>
</dbReference>